<dbReference type="GO" id="GO:0004180">
    <property type="term" value="F:carboxypeptidase activity"/>
    <property type="evidence" value="ECO:0007669"/>
    <property type="project" value="UniProtKB-KW"/>
</dbReference>
<gene>
    <name evidence="2" type="ORF">FYC62_03190</name>
</gene>
<dbReference type="EMBL" id="CP043329">
    <property type="protein sequence ID" value="QEK50784.1"/>
    <property type="molecule type" value="Genomic_DNA"/>
</dbReference>
<evidence type="ECO:0000313" key="3">
    <source>
        <dbReference type="Proteomes" id="UP000323653"/>
    </source>
</evidence>
<keyword evidence="1" id="KW-0732">Signal</keyword>
<organism evidence="2 3">
    <name type="scientific">Pedobacter aquae</name>
    <dbReference type="NCBI Taxonomy" id="2605747"/>
    <lineage>
        <taxon>Bacteria</taxon>
        <taxon>Pseudomonadati</taxon>
        <taxon>Bacteroidota</taxon>
        <taxon>Sphingobacteriia</taxon>
        <taxon>Sphingobacteriales</taxon>
        <taxon>Sphingobacteriaceae</taxon>
        <taxon>Pedobacter</taxon>
    </lineage>
</organism>
<protein>
    <submittedName>
        <fullName evidence="2">Carboxypeptidase-like regulatory domain-containing protein</fullName>
    </submittedName>
</protein>
<evidence type="ECO:0000313" key="2">
    <source>
        <dbReference type="EMBL" id="QEK50784.1"/>
    </source>
</evidence>
<keyword evidence="2" id="KW-0645">Protease</keyword>
<dbReference type="Proteomes" id="UP000323653">
    <property type="component" value="Chromosome"/>
</dbReference>
<keyword evidence="2" id="KW-0121">Carboxypeptidase</keyword>
<name>A0A5C0VID5_9SPHI</name>
<feature type="signal peptide" evidence="1">
    <location>
        <begin position="1"/>
        <end position="23"/>
    </location>
</feature>
<keyword evidence="3" id="KW-1185">Reference proteome</keyword>
<dbReference type="KEGG" id="pej:FYC62_03190"/>
<feature type="chain" id="PRO_5023110232" evidence="1">
    <location>
        <begin position="24"/>
        <end position="303"/>
    </location>
</feature>
<evidence type="ECO:0000256" key="1">
    <source>
        <dbReference type="SAM" id="SignalP"/>
    </source>
</evidence>
<sequence length="303" mass="34883">MKKNEIVTYYLLFFLMFSSSCFSQEENKLPVPSSKKNNTFKIKVKDTNGKSIESVSIVYLKHNLGNYTNSNGEAILPLINDSLKVSCIGFRDTIFMLNISKENEKLIVLQNQIQQLQTVNVFSNSAFKNEVLLGLDESTNNFFKPGYGNQIAIKIYNSKIGLLKSIKLNHLKTQYISDIKIEIKSDENGFPSNNSLLTDTLVSTKKGKRFTEIEFLDNNIILEKGYFYIVVTHLGLKNFSDGDYIKYKGQPIEPFFLLTDQEKNENTYLNYLNRKWRLYPKLMNENNGKEVSNVVFSCKILYP</sequence>
<dbReference type="RefSeq" id="WP_149073888.1">
    <property type="nucleotide sequence ID" value="NZ_CP043329.1"/>
</dbReference>
<dbReference type="PROSITE" id="PS51257">
    <property type="entry name" value="PROKAR_LIPOPROTEIN"/>
    <property type="match status" value="1"/>
</dbReference>
<keyword evidence="2" id="KW-0378">Hydrolase</keyword>
<reference evidence="2 3" key="1">
    <citation type="submission" date="2019-08" db="EMBL/GenBank/DDBJ databases">
        <title>Pedobacter sp. nov., isolated from Han river, South Korea.</title>
        <authorList>
            <person name="Lee D.-H."/>
            <person name="Kim Y.-S."/>
            <person name="Hwang E.-M."/>
            <person name="Le Tran T.C."/>
            <person name="Cha C.-J."/>
        </authorList>
    </citation>
    <scope>NUCLEOTIDE SEQUENCE [LARGE SCALE GENOMIC DNA]</scope>
    <source>
        <strain evidence="2 3">CJ43</strain>
    </source>
</reference>
<accession>A0A5C0VID5</accession>
<dbReference type="AlphaFoldDB" id="A0A5C0VID5"/>
<proteinExistence type="predicted"/>